<evidence type="ECO:0000256" key="5">
    <source>
        <dbReference type="ARBA" id="ARBA00022776"/>
    </source>
</evidence>
<evidence type="ECO:0000256" key="4">
    <source>
        <dbReference type="ARBA" id="ARBA00022618"/>
    </source>
</evidence>
<feature type="domain" description="Nuclear condensin complex subunit 3 C-terminal" evidence="9">
    <location>
        <begin position="557"/>
        <end position="861"/>
    </location>
</feature>
<dbReference type="Gene3D" id="1.25.10.10">
    <property type="entry name" value="Leucine-rich Repeat Variant"/>
    <property type="match status" value="2"/>
</dbReference>
<gene>
    <name evidence="10" type="primary">Ncapg</name>
    <name evidence="10" type="ORF">CICMAG_R12986</name>
</gene>
<evidence type="ECO:0000256" key="7">
    <source>
        <dbReference type="ARBA" id="ARBA00023306"/>
    </source>
</evidence>
<dbReference type="Proteomes" id="UP000537039">
    <property type="component" value="Unassembled WGS sequence"/>
</dbReference>
<dbReference type="GO" id="GO:0051301">
    <property type="term" value="P:cell division"/>
    <property type="evidence" value="ECO:0007669"/>
    <property type="project" value="UniProtKB-KW"/>
</dbReference>
<sequence>KKLLQIKEAFQLAQKPHQNHAKLVVALKSTYDQLENKEDFNEKFIHFLKYAMIIYRREPAVEQVINFVARFVTSFSQVEKEDGSDEEEGDNLLLNYVFNFLLESHNANSHAVRFRTCQLVNKILGNMPENAQIDDDLFDKINEAMLIRLKDKFSNVRIQAVLALARLQDPKDENCPVVNIYKTLLENDSNSEVRRAVLSCIAPSGRTLPKIVGRTMDVKEAVRKQAYEVLAEKVHMRALSIAQRVKLLQQGLNDRSDAIKEVMKKKLLQAWLRLTEGDVLELLHRLDVENCPEVATPVLNAIFSLSPLHDFVQNCKNLDSRKLIPLEDLTAENVLYWRCLCEYLKSKGEEGEDLLEQMLPEPAIYADYLLSYLQNMPVLSEEQREDFTCFENLMTKEFIGQQLILIIGCMDTTEEGGRKHLLVTLQKILILPATSRALTSLLAERLLSIVKDDDRRIQIIAEIISEVREPIVTVDQPVDVAEIRKRELKLAEIKVKLFEAKEALEECIALQDFNRASVLKETITELEHRKNDLIKEAEQPEIKEMRVEKNDPETLLKCLMMCYELLKIMSLSKGIGPTINEIIESLILPGITNVHPAVRNMAVLCLGCCALQNKEFARQQLALLLQVLQIDNIKVKLSALKAIFDQLMLFGIEPFKARRGNDSQSEDAHIRTENCEEECETIEEEEETATIHSVLQLLSGFLDSEFSELRTEAAEGIAKLMFSGRLISAKLLSRLVLLWYNPVTEDDIRLRHCLGVFFPLFAYANRSNQECFEEAYLPTLQTLLNAPATSPLAEIDISNVSELLVDLTRPSGLKPQSKKSQDYQDLTVHDSLAMKICNAILMDPAAPDVRIYAKALNSLELSSSSTENLLVLLNEILEKVKDKLCQRAIEKIKMNLTKDPNVGKDHSERTEETGLSERTQETDITSSENTIKNEEENNKDALHTPVNEAKSKATAKSKSTRNKAGKGQRKAAAEVRSVSRRKTGTTVKCGSESGDEIPESVPMSSSRPSRRAKTVALEKTRMNLSRLLNTEADQ</sequence>
<feature type="compositionally biased region" description="Basic residues" evidence="8">
    <location>
        <begin position="953"/>
        <end position="969"/>
    </location>
</feature>
<keyword evidence="11" id="KW-1185">Reference proteome</keyword>
<evidence type="ECO:0000256" key="6">
    <source>
        <dbReference type="ARBA" id="ARBA00023067"/>
    </source>
</evidence>
<dbReference type="InterPro" id="IPR027165">
    <property type="entry name" value="CND3"/>
</dbReference>
<feature type="region of interest" description="Disordered" evidence="8">
    <location>
        <begin position="898"/>
        <end position="1013"/>
    </location>
</feature>
<comment type="subcellular location">
    <subcellularLocation>
        <location evidence="1">Chromosome</location>
    </subcellularLocation>
</comment>
<evidence type="ECO:0000313" key="10">
    <source>
        <dbReference type="EMBL" id="NXJ42852.1"/>
    </source>
</evidence>
<dbReference type="InterPro" id="IPR011989">
    <property type="entry name" value="ARM-like"/>
</dbReference>
<keyword evidence="4" id="KW-0132">Cell division</keyword>
<keyword evidence="7" id="KW-0131">Cell cycle</keyword>
<dbReference type="GO" id="GO:0007076">
    <property type="term" value="P:mitotic chromosome condensation"/>
    <property type="evidence" value="ECO:0007669"/>
    <property type="project" value="InterPro"/>
</dbReference>
<evidence type="ECO:0000256" key="1">
    <source>
        <dbReference type="ARBA" id="ARBA00004286"/>
    </source>
</evidence>
<dbReference type="InterPro" id="IPR025977">
    <property type="entry name" value="Cnd3_C"/>
</dbReference>
<evidence type="ECO:0000313" key="11">
    <source>
        <dbReference type="Proteomes" id="UP000537039"/>
    </source>
</evidence>
<reference evidence="10 11" key="1">
    <citation type="submission" date="2019-09" db="EMBL/GenBank/DDBJ databases">
        <title>Bird 10,000 Genomes (B10K) Project - Family phase.</title>
        <authorList>
            <person name="Zhang G."/>
        </authorList>
    </citation>
    <scope>NUCLEOTIDE SEQUENCE [LARGE SCALE GENOMIC DNA]</scope>
    <source>
        <strain evidence="10">B10K-DU-001-47</strain>
        <tissue evidence="10">Muscle</tissue>
    </source>
</reference>
<dbReference type="InterPro" id="IPR016024">
    <property type="entry name" value="ARM-type_fold"/>
</dbReference>
<keyword evidence="5" id="KW-0498">Mitosis</keyword>
<evidence type="ECO:0000256" key="3">
    <source>
        <dbReference type="ARBA" id="ARBA00022454"/>
    </source>
</evidence>
<dbReference type="GO" id="GO:0005737">
    <property type="term" value="C:cytoplasm"/>
    <property type="evidence" value="ECO:0007669"/>
    <property type="project" value="TreeGrafter"/>
</dbReference>
<name>A0A7L0B6E2_9AVES</name>
<feature type="non-terminal residue" evidence="10">
    <location>
        <position position="1"/>
    </location>
</feature>
<evidence type="ECO:0000256" key="8">
    <source>
        <dbReference type="SAM" id="MobiDB-lite"/>
    </source>
</evidence>
<evidence type="ECO:0000256" key="2">
    <source>
        <dbReference type="ARBA" id="ARBA00006533"/>
    </source>
</evidence>
<protein>
    <submittedName>
        <fullName evidence="10">CND3 protein</fullName>
    </submittedName>
</protein>
<proteinExistence type="inferred from homology"/>
<dbReference type="EMBL" id="VXAE01016821">
    <property type="protein sequence ID" value="NXJ42852.1"/>
    <property type="molecule type" value="Genomic_DNA"/>
</dbReference>
<feature type="compositionally biased region" description="Basic and acidic residues" evidence="8">
    <location>
        <begin position="931"/>
        <end position="942"/>
    </location>
</feature>
<dbReference type="PANTHER" id="PTHR14418:SF5">
    <property type="entry name" value="CONDENSIN COMPLEX SUBUNIT 3"/>
    <property type="match status" value="1"/>
</dbReference>
<comment type="caution">
    <text evidence="10">The sequence shown here is derived from an EMBL/GenBank/DDBJ whole genome shotgun (WGS) entry which is preliminary data.</text>
</comment>
<keyword evidence="3" id="KW-0158">Chromosome</keyword>
<dbReference type="AlphaFoldDB" id="A0A7L0B6E2"/>
<organism evidence="10 11">
    <name type="scientific">Ciconia maguari</name>
    <dbReference type="NCBI Taxonomy" id="52777"/>
    <lineage>
        <taxon>Eukaryota</taxon>
        <taxon>Metazoa</taxon>
        <taxon>Chordata</taxon>
        <taxon>Craniata</taxon>
        <taxon>Vertebrata</taxon>
        <taxon>Euteleostomi</taxon>
        <taxon>Archelosauria</taxon>
        <taxon>Archosauria</taxon>
        <taxon>Dinosauria</taxon>
        <taxon>Saurischia</taxon>
        <taxon>Theropoda</taxon>
        <taxon>Coelurosauria</taxon>
        <taxon>Aves</taxon>
        <taxon>Neognathae</taxon>
        <taxon>Neoaves</taxon>
        <taxon>Aequornithes</taxon>
        <taxon>Ciconiiformes</taxon>
        <taxon>Ciconiidae</taxon>
        <taxon>Ciconia</taxon>
    </lineage>
</organism>
<comment type="similarity">
    <text evidence="2">Belongs to the CND3 (condensin subunit 3) family.</text>
</comment>
<dbReference type="FunFam" id="1.25.10.10:FF:000274">
    <property type="entry name" value="Non-SMC condensin I complex subunit G"/>
    <property type="match status" value="1"/>
</dbReference>
<keyword evidence="6" id="KW-0226">DNA condensation</keyword>
<feature type="non-terminal residue" evidence="10">
    <location>
        <position position="1034"/>
    </location>
</feature>
<dbReference type="GO" id="GO:0000793">
    <property type="term" value="C:condensed chromosome"/>
    <property type="evidence" value="ECO:0007669"/>
    <property type="project" value="TreeGrafter"/>
</dbReference>
<feature type="compositionally biased region" description="Basic and acidic residues" evidence="8">
    <location>
        <begin position="901"/>
        <end position="912"/>
    </location>
</feature>
<dbReference type="GO" id="GO:0000796">
    <property type="term" value="C:condensin complex"/>
    <property type="evidence" value="ECO:0007669"/>
    <property type="project" value="InterPro"/>
</dbReference>
<evidence type="ECO:0000259" key="9">
    <source>
        <dbReference type="Pfam" id="PF12719"/>
    </source>
</evidence>
<dbReference type="Pfam" id="PF12719">
    <property type="entry name" value="Cnd3"/>
    <property type="match status" value="1"/>
</dbReference>
<dbReference type="PANTHER" id="PTHR14418">
    <property type="entry name" value="CONDENSIN COMPLEX SUBUNIT 3-RELATED"/>
    <property type="match status" value="1"/>
</dbReference>
<accession>A0A7L0B6E2</accession>
<dbReference type="SUPFAM" id="SSF48371">
    <property type="entry name" value="ARM repeat"/>
    <property type="match status" value="1"/>
</dbReference>